<protein>
    <submittedName>
        <fullName evidence="2">Uncharacterized protein</fullName>
    </submittedName>
</protein>
<dbReference type="Proteomes" id="UP000531561">
    <property type="component" value="Unassembled WGS sequence"/>
</dbReference>
<feature type="region of interest" description="Disordered" evidence="1">
    <location>
        <begin position="1"/>
        <end position="116"/>
    </location>
</feature>
<organism evidence="2 3">
    <name type="scientific">Botrytis fragariae</name>
    <dbReference type="NCBI Taxonomy" id="1964551"/>
    <lineage>
        <taxon>Eukaryota</taxon>
        <taxon>Fungi</taxon>
        <taxon>Dikarya</taxon>
        <taxon>Ascomycota</taxon>
        <taxon>Pezizomycotina</taxon>
        <taxon>Leotiomycetes</taxon>
        <taxon>Helotiales</taxon>
        <taxon>Sclerotiniaceae</taxon>
        <taxon>Botrytis</taxon>
    </lineage>
</organism>
<feature type="compositionally biased region" description="Acidic residues" evidence="1">
    <location>
        <begin position="71"/>
        <end position="82"/>
    </location>
</feature>
<reference evidence="2 3" key="1">
    <citation type="journal article" date="2020" name="Phytopathology">
        <title>A high-quality genome resource of Botrytis fragariae, a new and rapidly spreading fungal pathogen causing strawberry gray mold in the U.S.A.</title>
        <authorList>
            <person name="Wu Y."/>
            <person name="Saski C.A."/>
            <person name="Schnabel G."/>
            <person name="Xiao S."/>
            <person name="Hu M."/>
        </authorList>
    </citation>
    <scope>NUCLEOTIDE SEQUENCE [LARGE SCALE GENOMIC DNA]</scope>
    <source>
        <strain evidence="2 3">BVB16</strain>
    </source>
</reference>
<gene>
    <name evidence="2" type="ORF">Bfra_007783</name>
</gene>
<proteinExistence type="predicted"/>
<sequence>MNIPYSNCNDFTFSRNHPSATPRHKTSTFSHGPANIPRIKNDTTRLNSKKIPSKVCSSKLRSRLVTSPSTQDDETANTSEEELSSRLERSSESTCSGGCGKIGGCERKEKSVSLEF</sequence>
<evidence type="ECO:0000313" key="3">
    <source>
        <dbReference type="Proteomes" id="UP000531561"/>
    </source>
</evidence>
<feature type="compositionally biased region" description="Polar residues" evidence="1">
    <location>
        <begin position="1"/>
        <end position="19"/>
    </location>
</feature>
<dbReference type="GeneID" id="59261844"/>
<dbReference type="OrthoDB" id="3552569at2759"/>
<dbReference type="EMBL" id="JABFCT010000012">
    <property type="protein sequence ID" value="KAF5871268.1"/>
    <property type="molecule type" value="Genomic_DNA"/>
</dbReference>
<dbReference type="AlphaFoldDB" id="A0A8H6ANZ7"/>
<keyword evidence="3" id="KW-1185">Reference proteome</keyword>
<dbReference type="RefSeq" id="XP_037190215.1">
    <property type="nucleotide sequence ID" value="XM_037338152.1"/>
</dbReference>
<feature type="compositionally biased region" description="Basic and acidic residues" evidence="1">
    <location>
        <begin position="104"/>
        <end position="116"/>
    </location>
</feature>
<evidence type="ECO:0000256" key="1">
    <source>
        <dbReference type="SAM" id="MobiDB-lite"/>
    </source>
</evidence>
<accession>A0A8H6ANZ7</accession>
<name>A0A8H6ANZ7_9HELO</name>
<evidence type="ECO:0000313" key="2">
    <source>
        <dbReference type="EMBL" id="KAF5871268.1"/>
    </source>
</evidence>
<comment type="caution">
    <text evidence="2">The sequence shown here is derived from an EMBL/GenBank/DDBJ whole genome shotgun (WGS) entry which is preliminary data.</text>
</comment>